<dbReference type="Proteomes" id="UP001433508">
    <property type="component" value="Unassembled WGS sequence"/>
</dbReference>
<dbReference type="EMBL" id="MU971357">
    <property type="protein sequence ID" value="KAK9238381.1"/>
    <property type="molecule type" value="Genomic_DNA"/>
</dbReference>
<evidence type="ECO:0000313" key="1">
    <source>
        <dbReference type="EMBL" id="KAK9238381.1"/>
    </source>
</evidence>
<protein>
    <submittedName>
        <fullName evidence="1">Uncharacterized protein</fullName>
    </submittedName>
</protein>
<accession>A0ACC3T396</accession>
<comment type="caution">
    <text evidence="1">The sequence shown here is derived from an EMBL/GenBank/DDBJ whole genome shotgun (WGS) entry which is preliminary data.</text>
</comment>
<keyword evidence="2" id="KW-1185">Reference proteome</keyword>
<gene>
    <name evidence="1" type="ORF">V1525DRAFT_114840</name>
</gene>
<reference evidence="2" key="1">
    <citation type="journal article" date="2024" name="Front. Bioeng. Biotechnol.">
        <title>Genome-scale model development and genomic sequencing of the oleaginous clade Lipomyces.</title>
        <authorList>
            <person name="Czajka J.J."/>
            <person name="Han Y."/>
            <person name="Kim J."/>
            <person name="Mondo S.J."/>
            <person name="Hofstad B.A."/>
            <person name="Robles A."/>
            <person name="Haridas S."/>
            <person name="Riley R."/>
            <person name="LaButti K."/>
            <person name="Pangilinan J."/>
            <person name="Andreopoulos W."/>
            <person name="Lipzen A."/>
            <person name="Yan J."/>
            <person name="Wang M."/>
            <person name="Ng V."/>
            <person name="Grigoriev I.V."/>
            <person name="Spatafora J.W."/>
            <person name="Magnuson J.K."/>
            <person name="Baker S.E."/>
            <person name="Pomraning K.R."/>
        </authorList>
    </citation>
    <scope>NUCLEOTIDE SEQUENCE [LARGE SCALE GENOMIC DNA]</scope>
    <source>
        <strain evidence="2">CBS 7786</strain>
    </source>
</reference>
<sequence>MAASSTASALAERERDTYRETDREHDAEALDLLALQSSHSQLHNSSLLTPESTLSYSRSLSSPSAASLAEQKSSFAATGRLSGFLAGRHPYNTETRGLSLTEAARKSPYRHQHGESFIDALGRDDVSTGTSSTYREDIDSVYSPTSISDADVARVANLVVHLRDSRNVLGSVTTKKKALSGDTSSVVEPSQATLRRVLKTKAWFELHAAFVAQSQVIPHNLSQTSIPFPGVDGVYNPLQTIRNRYTRARVKHRIEIPELSTITPASTAFQYNPSYNIIWEVDVNEMFADWGWRERHRALMVGHNNLPIYKPIRPIRSHSTRESRRHLDDNSDAPDADNVTDHSRRHRNGVLHLPEKYLSRGMLELEHHRSRGHHKHGLKMQRRVPLANTRGIDFIFVAAGD</sequence>
<name>A0ACC3T396_LIPKO</name>
<organism evidence="1 2">
    <name type="scientific">Lipomyces kononenkoae</name>
    <name type="common">Yeast</name>
    <dbReference type="NCBI Taxonomy" id="34357"/>
    <lineage>
        <taxon>Eukaryota</taxon>
        <taxon>Fungi</taxon>
        <taxon>Dikarya</taxon>
        <taxon>Ascomycota</taxon>
        <taxon>Saccharomycotina</taxon>
        <taxon>Lipomycetes</taxon>
        <taxon>Lipomycetales</taxon>
        <taxon>Lipomycetaceae</taxon>
        <taxon>Lipomyces</taxon>
    </lineage>
</organism>
<proteinExistence type="predicted"/>
<evidence type="ECO:0000313" key="2">
    <source>
        <dbReference type="Proteomes" id="UP001433508"/>
    </source>
</evidence>